<proteinExistence type="predicted"/>
<dbReference type="InterPro" id="IPR038732">
    <property type="entry name" value="HpyO/CreE_NAD-binding"/>
</dbReference>
<dbReference type="InterPro" id="IPR036188">
    <property type="entry name" value="FAD/NAD-bd_sf"/>
</dbReference>
<dbReference type="SUPFAM" id="SSF51905">
    <property type="entry name" value="FAD/NAD(P)-binding domain"/>
    <property type="match status" value="1"/>
</dbReference>
<name>A0A840AS64_9HYPH</name>
<dbReference type="EMBL" id="JACIDS010000004">
    <property type="protein sequence ID" value="MBB3932093.1"/>
    <property type="molecule type" value="Genomic_DNA"/>
</dbReference>
<evidence type="ECO:0000259" key="1">
    <source>
        <dbReference type="Pfam" id="PF13454"/>
    </source>
</evidence>
<evidence type="ECO:0000313" key="2">
    <source>
        <dbReference type="EMBL" id="MBB3932093.1"/>
    </source>
</evidence>
<keyword evidence="3" id="KW-1185">Reference proteome</keyword>
<dbReference type="Pfam" id="PF13454">
    <property type="entry name" value="NAD_binding_9"/>
    <property type="match status" value="1"/>
</dbReference>
<protein>
    <submittedName>
        <fullName evidence="2">Putative NAD(P)/FAD-binding protein YdhS</fullName>
    </submittedName>
</protein>
<dbReference type="Gene3D" id="3.50.50.60">
    <property type="entry name" value="FAD/NAD(P)-binding domain"/>
    <property type="match status" value="2"/>
</dbReference>
<feature type="domain" description="FAD-dependent urate hydroxylase HpyO/Asp monooxygenase CreE-like FAD/NAD(P)-binding" evidence="1">
    <location>
        <begin position="6"/>
        <end position="156"/>
    </location>
</feature>
<gene>
    <name evidence="2" type="ORF">GGR25_003151</name>
</gene>
<dbReference type="PANTHER" id="PTHR40254">
    <property type="entry name" value="BLR0577 PROTEIN"/>
    <property type="match status" value="1"/>
</dbReference>
<organism evidence="2 3">
    <name type="scientific">Kaistia hirudinis</name>
    <dbReference type="NCBI Taxonomy" id="1293440"/>
    <lineage>
        <taxon>Bacteria</taxon>
        <taxon>Pseudomonadati</taxon>
        <taxon>Pseudomonadota</taxon>
        <taxon>Alphaproteobacteria</taxon>
        <taxon>Hyphomicrobiales</taxon>
        <taxon>Kaistiaceae</taxon>
        <taxon>Kaistia</taxon>
    </lineage>
</organism>
<dbReference type="PANTHER" id="PTHR40254:SF1">
    <property type="entry name" value="BLR0577 PROTEIN"/>
    <property type="match status" value="1"/>
</dbReference>
<dbReference type="InterPro" id="IPR052189">
    <property type="entry name" value="L-asp_N-monooxygenase_NS-form"/>
</dbReference>
<dbReference type="AlphaFoldDB" id="A0A840AS64"/>
<dbReference type="Proteomes" id="UP000553963">
    <property type="component" value="Unassembled WGS sequence"/>
</dbReference>
<dbReference type="RefSeq" id="WP_210299980.1">
    <property type="nucleotide sequence ID" value="NZ_JACIDS010000004.1"/>
</dbReference>
<reference evidence="2 3" key="1">
    <citation type="submission" date="2020-08" db="EMBL/GenBank/DDBJ databases">
        <title>Genomic Encyclopedia of Type Strains, Phase IV (KMG-IV): sequencing the most valuable type-strain genomes for metagenomic binning, comparative biology and taxonomic classification.</title>
        <authorList>
            <person name="Goeker M."/>
        </authorList>
    </citation>
    <scope>NUCLEOTIDE SEQUENCE [LARGE SCALE GENOMIC DNA]</scope>
    <source>
        <strain evidence="2 3">DSM 25966</strain>
    </source>
</reference>
<evidence type="ECO:0000313" key="3">
    <source>
        <dbReference type="Proteomes" id="UP000553963"/>
    </source>
</evidence>
<sequence length="455" mass="48318">MPAIGIIGGGFTGAAIAWNLAREGGRAARIIVVEPRERVGGGLAYSSRDPAFRINVPAAKMSLDPDDIEDFARWVETAGAVDDDAAARLDDGRVFPQRSVFGRYVAERLSPFLDNGVVEHRRASAIGARRTPTGFRIAVDDGTTVDVDRLVLAVSHPPPQPPERLRAAFASHAKFVADTTAPGALDVVHPDDRVLVVGTGLTGADVIASLDRRGHRGPITAIARRGLRSKGHAPFAQEQTGDFTTKPATTTLQLLKRIRAEVAAAEARGLTWHPVLDAVRTQGAAIWAALPLADRRRIVRHLRAYWDVHRFRIAPQVEAALDRRIAAGGLDLFAASIAGAALHDDVFEVALRRRHTSEVVLHHFDGVLVATGPAHGAILETAPLLADLARQGLVQADPAGLGIATDEQGRAIGADGTPVDTLFIGGPLARGTFGELMGLPEVAAYAKRIAEALSP</sequence>
<accession>A0A840AS64</accession>
<comment type="caution">
    <text evidence="2">The sequence shown here is derived from an EMBL/GenBank/DDBJ whole genome shotgun (WGS) entry which is preliminary data.</text>
</comment>